<dbReference type="PANTHER" id="PTHR11735">
    <property type="entry name" value="TRNA N6-ADENOSINE THREONYLCARBAMOYLTRANSFERASE"/>
    <property type="match status" value="1"/>
</dbReference>
<reference evidence="2" key="3">
    <citation type="journal article" date="2023" name="Microbiol. Resour. Announc.">
        <title>Draft Genome Sequence of Granulicatella sp. Strain S8, Isolated from a Marine Fish, Seriola quinqueradiata.</title>
        <authorList>
            <person name="Lee M."/>
            <person name="Farooq A."/>
            <person name="Jeong J.B."/>
            <person name="Jung M.Y."/>
        </authorList>
    </citation>
    <scope>NUCLEOTIDE SEQUENCE</scope>
    <source>
        <strain evidence="2">S8</strain>
    </source>
</reference>
<reference evidence="2" key="1">
    <citation type="submission" date="2022-07" db="EMBL/GenBank/DDBJ databases">
        <authorList>
            <person name="Jung M.-Y."/>
            <person name="Lee M."/>
        </authorList>
    </citation>
    <scope>NUCLEOTIDE SEQUENCE</scope>
    <source>
        <strain evidence="2">S8</strain>
    </source>
</reference>
<evidence type="ECO:0000259" key="1">
    <source>
        <dbReference type="Pfam" id="PF00814"/>
    </source>
</evidence>
<dbReference type="CDD" id="cd24032">
    <property type="entry name" value="ASKHA_NBD_TsaB"/>
    <property type="match status" value="1"/>
</dbReference>
<evidence type="ECO:0000313" key="3">
    <source>
        <dbReference type="Proteomes" id="UP001059480"/>
    </source>
</evidence>
<dbReference type="EC" id="2.3.1.234" evidence="2"/>
<gene>
    <name evidence="2" type="primary">tsaB</name>
    <name evidence="2" type="ORF">NPA36_08270</name>
</gene>
<evidence type="ECO:0000313" key="2">
    <source>
        <dbReference type="EMBL" id="MCQ9210544.1"/>
    </source>
</evidence>
<keyword evidence="2" id="KW-0808">Transferase</keyword>
<reference evidence="2" key="2">
    <citation type="journal article" date="2023" name="Curr. Microbiol.">
        <title>Granulicatella seriolae sp. nov., a Novel Facultative Anaerobe Isolated from Yellowtail Marine Fish.</title>
        <authorList>
            <person name="Lee M."/>
            <person name="Choi Y.J."/>
            <person name="Farooq A."/>
            <person name="Jeong J.B."/>
            <person name="Jung M.Y."/>
        </authorList>
    </citation>
    <scope>NUCLEOTIDE SEQUENCE</scope>
    <source>
        <strain evidence="2">S8</strain>
    </source>
</reference>
<protein>
    <submittedName>
        <fullName evidence="2">tRNA (Adenosine(37)-N6)-threonylcarbamoyltransferase complex dimerization subunit type 1 TsaB</fullName>
        <ecNumber evidence="2">2.3.1.234</ecNumber>
    </submittedName>
</protein>
<dbReference type="GO" id="GO:0061711">
    <property type="term" value="F:tRNA N(6)-L-threonylcarbamoyladenine synthase activity"/>
    <property type="evidence" value="ECO:0007669"/>
    <property type="project" value="UniProtKB-EC"/>
</dbReference>
<dbReference type="SUPFAM" id="SSF53067">
    <property type="entry name" value="Actin-like ATPase domain"/>
    <property type="match status" value="2"/>
</dbReference>
<dbReference type="Pfam" id="PF00814">
    <property type="entry name" value="TsaD"/>
    <property type="match status" value="1"/>
</dbReference>
<accession>A0ABT1WQP3</accession>
<dbReference type="InterPro" id="IPR000905">
    <property type="entry name" value="Gcp-like_dom"/>
</dbReference>
<dbReference type="EMBL" id="JANHNZ010000009">
    <property type="protein sequence ID" value="MCQ9210544.1"/>
    <property type="molecule type" value="Genomic_DNA"/>
</dbReference>
<dbReference type="Proteomes" id="UP001059480">
    <property type="component" value="Unassembled WGS sequence"/>
</dbReference>
<comment type="caution">
    <text evidence="2">The sequence shown here is derived from an EMBL/GenBank/DDBJ whole genome shotgun (WGS) entry which is preliminary data.</text>
</comment>
<dbReference type="RefSeq" id="WP_256945657.1">
    <property type="nucleotide sequence ID" value="NZ_JANHNZ010000009.1"/>
</dbReference>
<name>A0ABT1WQP3_9LACT</name>
<organism evidence="2 3">
    <name type="scientific">Granulicatella seriolae</name>
    <dbReference type="NCBI Taxonomy" id="2967226"/>
    <lineage>
        <taxon>Bacteria</taxon>
        <taxon>Bacillati</taxon>
        <taxon>Bacillota</taxon>
        <taxon>Bacilli</taxon>
        <taxon>Lactobacillales</taxon>
        <taxon>Carnobacteriaceae</taxon>
        <taxon>Granulicatella</taxon>
    </lineage>
</organism>
<sequence length="243" mass="27058">MNMLAMDSSNKTMTVAIMEDDCCLAEITVTNTLQHSTQLMPAIEQVFQQSKLKANQIDRIAVAQGPGSYTGLRIGVTLAKTLAYAMNCELVGISSLAVLAANVDEQAAQGSQLVPFFDARRDNIFTGVYAWREGQLVETQTERHISWEKWLELLQASKENYHFIGQMDSAQEARVLSILGDRAHFADEGETIPKASQLGRLALSANPVDQATFTPTYLKLAEAEENWMQNHPDMQEVDYVERL</sequence>
<dbReference type="NCBIfam" id="TIGR03725">
    <property type="entry name" value="T6A_YeaZ"/>
    <property type="match status" value="1"/>
</dbReference>
<keyword evidence="3" id="KW-1185">Reference proteome</keyword>
<dbReference type="InterPro" id="IPR022496">
    <property type="entry name" value="T6A_TsaB"/>
</dbReference>
<dbReference type="Gene3D" id="3.30.420.40">
    <property type="match status" value="2"/>
</dbReference>
<dbReference type="PANTHER" id="PTHR11735:SF11">
    <property type="entry name" value="TRNA THREONYLCARBAMOYLADENOSINE BIOSYNTHESIS PROTEIN TSAB"/>
    <property type="match status" value="1"/>
</dbReference>
<dbReference type="InterPro" id="IPR043129">
    <property type="entry name" value="ATPase_NBD"/>
</dbReference>
<feature type="domain" description="Gcp-like" evidence="1">
    <location>
        <begin position="34"/>
        <end position="167"/>
    </location>
</feature>
<proteinExistence type="predicted"/>
<keyword evidence="2" id="KW-0012">Acyltransferase</keyword>